<comment type="caution">
    <text evidence="3">The sequence shown here is derived from an EMBL/GenBank/DDBJ whole genome shotgun (WGS) entry which is preliminary data.</text>
</comment>
<sequence>MYEVEVKVGIRWGWNVTLDYSFNLRQLFSLKSSKSFIERQFKSMENPRSVEPIQGRKIAGTLEYENSEREPLQPRRKRGRPRIEASEDAKLSKGRRLQNRAAQKTHRQKKEAALEGYKTRIAELEQKLAKTTELLSKCYESTAQSNLQETHPEVSVQLSRLHGHLFSRPDRLSQFSSKQSIAVNEQNPPQVSAFGYHDCSNFSVRTPSMDSSIETSFSYPINQDGLGMTPSRLRSEERIFGGSITYSFHEPMFSRRLQRYCLEHAYRLFINPRSDPKDIYRLFRLVPCIRDKAQMAPYFNKLVRAGANESLEMQNLPFYAIGGAGKHFPRKDEWGNSIASPNTRLPRRLLGLPPRDRGGHRVDEQDERETQLRTLGFDGEWFDCADVQGYLEGKGIFLTDSSPFNTTDVPIDIAVTGLASTGRGFQSCNLHGGNALAIRSAGGESTMLSSSPNTPMYNFDVDHFMMMIMPGLAMLGRAPGFKRAIVESAFLSVMQM</sequence>
<evidence type="ECO:0000313" key="4">
    <source>
        <dbReference type="Proteomes" id="UP001152300"/>
    </source>
</evidence>
<feature type="compositionally biased region" description="Basic residues" evidence="1">
    <location>
        <begin position="92"/>
        <end position="109"/>
    </location>
</feature>
<feature type="region of interest" description="Disordered" evidence="1">
    <location>
        <begin position="65"/>
        <end position="111"/>
    </location>
</feature>
<evidence type="ECO:0000313" key="3">
    <source>
        <dbReference type="EMBL" id="KAJ8069798.1"/>
    </source>
</evidence>
<proteinExistence type="predicted"/>
<evidence type="ECO:0000256" key="1">
    <source>
        <dbReference type="SAM" id="MobiDB-lite"/>
    </source>
</evidence>
<dbReference type="GO" id="GO:0003700">
    <property type="term" value="F:DNA-binding transcription factor activity"/>
    <property type="evidence" value="ECO:0007669"/>
    <property type="project" value="InterPro"/>
</dbReference>
<reference evidence="3" key="1">
    <citation type="submission" date="2022-11" db="EMBL/GenBank/DDBJ databases">
        <title>Genome Resource of Sclerotinia nivalis Strain SnTB1, a Plant Pathogen Isolated from American Ginseng.</title>
        <authorList>
            <person name="Fan S."/>
        </authorList>
    </citation>
    <scope>NUCLEOTIDE SEQUENCE</scope>
    <source>
        <strain evidence="3">SnTB1</strain>
    </source>
</reference>
<name>A0A9X0DR29_9HELO</name>
<dbReference type="EMBL" id="JAPEIS010000001">
    <property type="protein sequence ID" value="KAJ8069798.1"/>
    <property type="molecule type" value="Genomic_DNA"/>
</dbReference>
<gene>
    <name evidence="3" type="ORF">OCU04_000214</name>
</gene>
<dbReference type="InterPro" id="IPR046347">
    <property type="entry name" value="bZIP_sf"/>
</dbReference>
<dbReference type="Gene3D" id="1.20.5.170">
    <property type="match status" value="1"/>
</dbReference>
<feature type="region of interest" description="Disordered" evidence="1">
    <location>
        <begin position="345"/>
        <end position="368"/>
    </location>
</feature>
<organism evidence="3 4">
    <name type="scientific">Sclerotinia nivalis</name>
    <dbReference type="NCBI Taxonomy" id="352851"/>
    <lineage>
        <taxon>Eukaryota</taxon>
        <taxon>Fungi</taxon>
        <taxon>Dikarya</taxon>
        <taxon>Ascomycota</taxon>
        <taxon>Pezizomycotina</taxon>
        <taxon>Leotiomycetes</taxon>
        <taxon>Helotiales</taxon>
        <taxon>Sclerotiniaceae</taxon>
        <taxon>Sclerotinia</taxon>
    </lineage>
</organism>
<protein>
    <recommendedName>
        <fullName evidence="2">BZIP domain-containing protein</fullName>
    </recommendedName>
</protein>
<evidence type="ECO:0000259" key="2">
    <source>
        <dbReference type="PROSITE" id="PS00036"/>
    </source>
</evidence>
<accession>A0A9X0DR29</accession>
<dbReference type="PANTHER" id="PTHR40618:SF1">
    <property type="entry name" value="B-ZIP TRANSCRIPTION FACTOR (EUROFUNG)"/>
    <property type="match status" value="1"/>
</dbReference>
<dbReference type="OrthoDB" id="545169at2759"/>
<keyword evidence="4" id="KW-1185">Reference proteome</keyword>
<dbReference type="SUPFAM" id="SSF57959">
    <property type="entry name" value="Leucine zipper domain"/>
    <property type="match status" value="1"/>
</dbReference>
<dbReference type="PROSITE" id="PS00036">
    <property type="entry name" value="BZIP_BASIC"/>
    <property type="match status" value="1"/>
</dbReference>
<feature type="compositionally biased region" description="Basic and acidic residues" evidence="1">
    <location>
        <begin position="81"/>
        <end position="91"/>
    </location>
</feature>
<dbReference type="InterPro" id="IPR004827">
    <property type="entry name" value="bZIP"/>
</dbReference>
<dbReference type="CDD" id="cd14688">
    <property type="entry name" value="bZIP_YAP"/>
    <property type="match status" value="1"/>
</dbReference>
<dbReference type="AlphaFoldDB" id="A0A9X0DR29"/>
<feature type="compositionally biased region" description="Basic and acidic residues" evidence="1">
    <location>
        <begin position="354"/>
        <end position="368"/>
    </location>
</feature>
<feature type="domain" description="BZIP" evidence="2">
    <location>
        <begin position="95"/>
        <end position="109"/>
    </location>
</feature>
<dbReference type="PANTHER" id="PTHR40618">
    <property type="entry name" value="B-ZIP TRANSCRIPTION FACTOR (EUROFUNG)-RELATED"/>
    <property type="match status" value="1"/>
</dbReference>
<dbReference type="Proteomes" id="UP001152300">
    <property type="component" value="Unassembled WGS sequence"/>
</dbReference>